<organism evidence="1 2">
    <name type="scientific">Phytophthora megakarya</name>
    <dbReference type="NCBI Taxonomy" id="4795"/>
    <lineage>
        <taxon>Eukaryota</taxon>
        <taxon>Sar</taxon>
        <taxon>Stramenopiles</taxon>
        <taxon>Oomycota</taxon>
        <taxon>Peronosporomycetes</taxon>
        <taxon>Peronosporales</taxon>
        <taxon>Peronosporaceae</taxon>
        <taxon>Phytophthora</taxon>
    </lineage>
</organism>
<name>A0A225VJ15_9STRA</name>
<protein>
    <submittedName>
        <fullName evidence="1">Uncharacterized protein</fullName>
    </submittedName>
</protein>
<sequence>RRPKRGEMYRAKYVSLYEHKIQGMFRQDEHEKRRKLAPARLLEVIVGMYPHRFNLPGENEIRGLIAQLMR</sequence>
<accession>A0A225VJ15</accession>
<evidence type="ECO:0000313" key="1">
    <source>
        <dbReference type="EMBL" id="OWZ05413.1"/>
    </source>
</evidence>
<proteinExistence type="predicted"/>
<dbReference type="EMBL" id="NBNE01004445">
    <property type="protein sequence ID" value="OWZ05413.1"/>
    <property type="molecule type" value="Genomic_DNA"/>
</dbReference>
<keyword evidence="2" id="KW-1185">Reference proteome</keyword>
<comment type="caution">
    <text evidence="1">The sequence shown here is derived from an EMBL/GenBank/DDBJ whole genome shotgun (WGS) entry which is preliminary data.</text>
</comment>
<reference evidence="2" key="1">
    <citation type="submission" date="2017-03" db="EMBL/GenBank/DDBJ databases">
        <title>Phytopthora megakarya and P. palmivora, two closely related causual agents of cacao black pod achieved similar genome size and gene model numbers by different mechanisms.</title>
        <authorList>
            <person name="Ali S."/>
            <person name="Shao J."/>
            <person name="Larry D.J."/>
            <person name="Kronmiller B."/>
            <person name="Shen D."/>
            <person name="Strem M.D."/>
            <person name="Melnick R.L."/>
            <person name="Guiltinan M.J."/>
            <person name="Tyler B.M."/>
            <person name="Meinhardt L.W."/>
            <person name="Bailey B.A."/>
        </authorList>
    </citation>
    <scope>NUCLEOTIDE SEQUENCE [LARGE SCALE GENOMIC DNA]</scope>
    <source>
        <strain evidence="2">zdho120</strain>
    </source>
</reference>
<dbReference type="OrthoDB" id="145451at2759"/>
<dbReference type="Proteomes" id="UP000198211">
    <property type="component" value="Unassembled WGS sequence"/>
</dbReference>
<dbReference type="AlphaFoldDB" id="A0A225VJ15"/>
<gene>
    <name evidence="1" type="ORF">PHMEG_00022507</name>
</gene>
<evidence type="ECO:0000313" key="2">
    <source>
        <dbReference type="Proteomes" id="UP000198211"/>
    </source>
</evidence>
<dbReference type="STRING" id="4795.A0A225VJ15"/>
<feature type="non-terminal residue" evidence="1">
    <location>
        <position position="1"/>
    </location>
</feature>